<evidence type="ECO:0000256" key="2">
    <source>
        <dbReference type="ARBA" id="ARBA00022692"/>
    </source>
</evidence>
<feature type="domain" description="Rhodopsin" evidence="7">
    <location>
        <begin position="33"/>
        <end position="275"/>
    </location>
</feature>
<dbReference type="OrthoDB" id="5429740at2759"/>
<keyword evidence="4 6" id="KW-0472">Membrane</keyword>
<evidence type="ECO:0000256" key="4">
    <source>
        <dbReference type="ARBA" id="ARBA00023136"/>
    </source>
</evidence>
<gene>
    <name evidence="8" type="ORF">N7530_000339</name>
</gene>
<keyword evidence="9" id="KW-1185">Reference proteome</keyword>
<comment type="subcellular location">
    <subcellularLocation>
        <location evidence="1">Membrane</location>
        <topology evidence="1">Multi-pass membrane protein</topology>
    </subcellularLocation>
</comment>
<feature type="transmembrane region" description="Helical" evidence="6">
    <location>
        <begin position="178"/>
        <end position="200"/>
    </location>
</feature>
<accession>A0A9W9X7Y1</accession>
<name>A0A9W9X7Y1_9EURO</name>
<dbReference type="EMBL" id="JAPWDO010000001">
    <property type="protein sequence ID" value="KAJ5486039.1"/>
    <property type="molecule type" value="Genomic_DNA"/>
</dbReference>
<dbReference type="AlphaFoldDB" id="A0A9W9X7Y1"/>
<proteinExistence type="inferred from homology"/>
<keyword evidence="3 6" id="KW-1133">Transmembrane helix</keyword>
<dbReference type="Proteomes" id="UP001147760">
    <property type="component" value="Unassembled WGS sequence"/>
</dbReference>
<dbReference type="Pfam" id="PF20684">
    <property type="entry name" value="Fung_rhodopsin"/>
    <property type="match status" value="1"/>
</dbReference>
<evidence type="ECO:0000256" key="6">
    <source>
        <dbReference type="SAM" id="Phobius"/>
    </source>
</evidence>
<organism evidence="8 9">
    <name type="scientific">Penicillium desertorum</name>
    <dbReference type="NCBI Taxonomy" id="1303715"/>
    <lineage>
        <taxon>Eukaryota</taxon>
        <taxon>Fungi</taxon>
        <taxon>Dikarya</taxon>
        <taxon>Ascomycota</taxon>
        <taxon>Pezizomycotina</taxon>
        <taxon>Eurotiomycetes</taxon>
        <taxon>Eurotiomycetidae</taxon>
        <taxon>Eurotiales</taxon>
        <taxon>Aspergillaceae</taxon>
        <taxon>Penicillium</taxon>
    </lineage>
</organism>
<dbReference type="GO" id="GO:0016020">
    <property type="term" value="C:membrane"/>
    <property type="evidence" value="ECO:0007669"/>
    <property type="project" value="UniProtKB-SubCell"/>
</dbReference>
<reference evidence="8" key="1">
    <citation type="submission" date="2022-12" db="EMBL/GenBank/DDBJ databases">
        <authorList>
            <person name="Petersen C."/>
        </authorList>
    </citation>
    <scope>NUCLEOTIDE SEQUENCE</scope>
    <source>
        <strain evidence="8">IBT 17660</strain>
    </source>
</reference>
<evidence type="ECO:0000313" key="9">
    <source>
        <dbReference type="Proteomes" id="UP001147760"/>
    </source>
</evidence>
<feature type="transmembrane region" description="Helical" evidence="6">
    <location>
        <begin position="128"/>
        <end position="149"/>
    </location>
</feature>
<evidence type="ECO:0000256" key="1">
    <source>
        <dbReference type="ARBA" id="ARBA00004141"/>
    </source>
</evidence>
<evidence type="ECO:0000256" key="5">
    <source>
        <dbReference type="ARBA" id="ARBA00038359"/>
    </source>
</evidence>
<feature type="transmembrane region" description="Helical" evidence="6">
    <location>
        <begin position="49"/>
        <end position="74"/>
    </location>
</feature>
<dbReference type="PANTHER" id="PTHR33048:SF155">
    <property type="entry name" value="INTEGRAL MEMBRANE PROTEIN"/>
    <property type="match status" value="1"/>
</dbReference>
<evidence type="ECO:0000313" key="8">
    <source>
        <dbReference type="EMBL" id="KAJ5486039.1"/>
    </source>
</evidence>
<evidence type="ECO:0000256" key="3">
    <source>
        <dbReference type="ARBA" id="ARBA00022989"/>
    </source>
</evidence>
<comment type="caution">
    <text evidence="8">The sequence shown here is derived from an EMBL/GenBank/DDBJ whole genome shotgun (WGS) entry which is preliminary data.</text>
</comment>
<evidence type="ECO:0000259" key="7">
    <source>
        <dbReference type="Pfam" id="PF20684"/>
    </source>
</evidence>
<sequence>MALSPRAALFDRGPRLLRDIWALTGIAILTVALRVTAKIRIRKFGWDDILMGLALCLTIIGSALLTVCVKHGFGHHVWDLDSKTVVPKVIMFDYLTQTFGIAGGTLGRISFILFVIELLGTRRLHRVILWIIIGLQILTNVILIIILFVQCPGHGSAIWTQHGKDKCWDVRIQAYYGYYQGSFNSATDLYLAIFSTYVFWSLNLKLRVKLGLVTLLGLGIFAMAASVVKAVQTRVLAYAHDDPTVATVDYDRWLYIEAYVVIITASIPCIRSLIRSVRGGTGTGRSAYELSSSYAENSMSARSRRLAPKSMMRIPESSSADDILERNNTEVGGVHETRDSKFSAHVNV</sequence>
<dbReference type="InterPro" id="IPR052337">
    <property type="entry name" value="SAT4-like"/>
</dbReference>
<feature type="transmembrane region" description="Helical" evidence="6">
    <location>
        <begin position="20"/>
        <end position="37"/>
    </location>
</feature>
<feature type="transmembrane region" description="Helical" evidence="6">
    <location>
        <begin position="212"/>
        <end position="232"/>
    </location>
</feature>
<comment type="similarity">
    <text evidence="5">Belongs to the SAT4 family.</text>
</comment>
<feature type="transmembrane region" description="Helical" evidence="6">
    <location>
        <begin position="94"/>
        <end position="116"/>
    </location>
</feature>
<feature type="transmembrane region" description="Helical" evidence="6">
    <location>
        <begin position="252"/>
        <end position="270"/>
    </location>
</feature>
<protein>
    <recommendedName>
        <fullName evidence="7">Rhodopsin domain-containing protein</fullName>
    </recommendedName>
</protein>
<dbReference type="PANTHER" id="PTHR33048">
    <property type="entry name" value="PTH11-LIKE INTEGRAL MEMBRANE PROTEIN (AFU_ORTHOLOGUE AFUA_5G11245)"/>
    <property type="match status" value="1"/>
</dbReference>
<dbReference type="InterPro" id="IPR049326">
    <property type="entry name" value="Rhodopsin_dom_fungi"/>
</dbReference>
<keyword evidence="2 6" id="KW-0812">Transmembrane</keyword>
<reference evidence="8" key="2">
    <citation type="journal article" date="2023" name="IMA Fungus">
        <title>Comparative genomic study of the Penicillium genus elucidates a diverse pangenome and 15 lateral gene transfer events.</title>
        <authorList>
            <person name="Petersen C."/>
            <person name="Sorensen T."/>
            <person name="Nielsen M.R."/>
            <person name="Sondergaard T.E."/>
            <person name="Sorensen J.L."/>
            <person name="Fitzpatrick D.A."/>
            <person name="Frisvad J.C."/>
            <person name="Nielsen K.L."/>
        </authorList>
    </citation>
    <scope>NUCLEOTIDE SEQUENCE</scope>
    <source>
        <strain evidence="8">IBT 17660</strain>
    </source>
</reference>